<sequence length="843" mass="92542">MHSSGEFSVGEKPARWYAPNDEPLPSHPQSLSHSHDVSWYSVIHSWLVGSPNAPRSNHQRSLIAGDQDRSFNLSVAANRLTTRGKRAVRGRNLEHRPWSGSSSSSLSLSCSEEIPRRLGQQCSGNMPSKALRRSRAEIGECQWCGQRTHFLVPVPVGFGNGDRSVMEPREIDGSTVSFFNHDNMSHLEASAVSGHSGLMTYHIQKRGQAICTTGAIAPVASDLSSAMLGALAGGGAPFGWVTANMSQGSSQSLVSRAVWYVVGQPMTIPNVVDHGICLHCFPDENINVGFYLNPKRSPADALRVLRSVAVNGTISIPEHPGRKESAWPAIIAALDAWPEDATVQSEGCSAVEIWMKGQDQVSPKAQKSTLELEAISGKSRKKDRIRDSDNHDSHPHKFTETDRHVRTAAAIDAVVTALRTHPNSRKVQLAALECLVCASSTSNSRGLVASSVAWRKHSSGDETMGGVETIVASLKRYVDGMQQIAGTWRDKQERQRSLTSSNVCRDADVVEKACWVLRNLAVPPNYHDPSLDSSTLILIRDNGINHDSLGESFRQYNLSIGRVSTDVSSCSLDAEFPCEYSEEIEVVHPDHRPTIVTVGGINAVLAALMLAAPRGAWGTERGVARNACAILANLTYKRNPYKEMVVTKGGVEVLLAVLKGYPDEVDTVEPALRALHNLMGVPDPVAGDRVRDQVVGIAPHCMVGLTFDRNLDFDVADLGKLMETHRSSVTVQREVCALLADVTFQRERGTMKLLSSTETISAIFRAMRDRPNDVGLQRCAVATFRWCTEWECSTMHFRQLYEKEEGAGRLLQNAAMKFPNQCQKRVRIIKWKLLRNSVHDSDF</sequence>
<proteinExistence type="predicted"/>
<reference evidence="4" key="1">
    <citation type="submission" date="2021-01" db="EMBL/GenBank/DDBJ databases">
        <authorList>
            <person name="Corre E."/>
            <person name="Pelletier E."/>
            <person name="Niang G."/>
            <person name="Scheremetjew M."/>
            <person name="Finn R."/>
            <person name="Kale V."/>
            <person name="Holt S."/>
            <person name="Cochrane G."/>
            <person name="Meng A."/>
            <person name="Brown T."/>
            <person name="Cohen L."/>
        </authorList>
    </citation>
    <scope>NUCLEOTIDE SEQUENCE</scope>
    <source>
        <strain evidence="4">308</strain>
    </source>
</reference>
<accession>A0A7S1B8Y1</accession>
<evidence type="ECO:0000256" key="3">
    <source>
        <dbReference type="SAM" id="MobiDB-lite"/>
    </source>
</evidence>
<dbReference type="AlphaFoldDB" id="A0A7S1B8Y1"/>
<dbReference type="PANTHER" id="PTHR22895:SF0">
    <property type="entry name" value="ARMADILLO REPEAT-CONTAINING PROTEIN 6"/>
    <property type="match status" value="1"/>
</dbReference>
<organism evidence="4">
    <name type="scientific">Corethron hystrix</name>
    <dbReference type="NCBI Taxonomy" id="216773"/>
    <lineage>
        <taxon>Eukaryota</taxon>
        <taxon>Sar</taxon>
        <taxon>Stramenopiles</taxon>
        <taxon>Ochrophyta</taxon>
        <taxon>Bacillariophyta</taxon>
        <taxon>Coscinodiscophyceae</taxon>
        <taxon>Corethrophycidae</taxon>
        <taxon>Corethrales</taxon>
        <taxon>Corethraceae</taxon>
        <taxon>Corethron</taxon>
    </lineage>
</organism>
<dbReference type="SUPFAM" id="SSF48371">
    <property type="entry name" value="ARM repeat"/>
    <property type="match status" value="1"/>
</dbReference>
<dbReference type="PROSITE" id="PS50176">
    <property type="entry name" value="ARM_REPEAT"/>
    <property type="match status" value="1"/>
</dbReference>
<dbReference type="InterPro" id="IPR011989">
    <property type="entry name" value="ARM-like"/>
</dbReference>
<evidence type="ECO:0000256" key="2">
    <source>
        <dbReference type="PROSITE-ProRule" id="PRU00259"/>
    </source>
</evidence>
<dbReference type="Gene3D" id="1.25.10.10">
    <property type="entry name" value="Leucine-rich Repeat Variant"/>
    <property type="match status" value="2"/>
</dbReference>
<feature type="repeat" description="ARM" evidence="2">
    <location>
        <begin position="649"/>
        <end position="678"/>
    </location>
</feature>
<feature type="region of interest" description="Disordered" evidence="3">
    <location>
        <begin position="1"/>
        <end position="31"/>
    </location>
</feature>
<dbReference type="InterPro" id="IPR000225">
    <property type="entry name" value="Armadillo"/>
</dbReference>
<dbReference type="SMART" id="SM00185">
    <property type="entry name" value="ARM"/>
    <property type="match status" value="3"/>
</dbReference>
<protein>
    <submittedName>
        <fullName evidence="4">Uncharacterized protein</fullName>
    </submittedName>
</protein>
<dbReference type="EMBL" id="HBFR01008437">
    <property type="protein sequence ID" value="CAD8878920.1"/>
    <property type="molecule type" value="Transcribed_RNA"/>
</dbReference>
<feature type="compositionally biased region" description="Basic and acidic residues" evidence="3">
    <location>
        <begin position="384"/>
        <end position="400"/>
    </location>
</feature>
<dbReference type="PANTHER" id="PTHR22895">
    <property type="entry name" value="ARMADILLO REPEAT-CONTAINING PROTEIN 6"/>
    <property type="match status" value="1"/>
</dbReference>
<evidence type="ECO:0000313" key="4">
    <source>
        <dbReference type="EMBL" id="CAD8878920.1"/>
    </source>
</evidence>
<feature type="region of interest" description="Disordered" evidence="3">
    <location>
        <begin position="375"/>
        <end position="400"/>
    </location>
</feature>
<gene>
    <name evidence="4" type="ORF">CHYS00102_LOCUS6104</name>
</gene>
<dbReference type="InterPro" id="IPR016024">
    <property type="entry name" value="ARM-type_fold"/>
</dbReference>
<name>A0A7S1B8Y1_9STRA</name>
<evidence type="ECO:0000256" key="1">
    <source>
        <dbReference type="ARBA" id="ARBA00022737"/>
    </source>
</evidence>
<keyword evidence="1" id="KW-0677">Repeat</keyword>